<dbReference type="RefSeq" id="WP_205458444.1">
    <property type="nucleotide sequence ID" value="NZ_JAFHKK010000005.1"/>
</dbReference>
<dbReference type="SUPFAM" id="SSF55073">
    <property type="entry name" value="Nucleotide cyclase"/>
    <property type="match status" value="1"/>
</dbReference>
<evidence type="ECO:0000313" key="4">
    <source>
        <dbReference type="EMBL" id="MBN2963899.1"/>
    </source>
</evidence>
<reference evidence="4" key="2">
    <citation type="submission" date="2021-02" db="EMBL/GenBank/DDBJ databases">
        <authorList>
            <person name="Merkel A.Y."/>
        </authorList>
    </citation>
    <scope>NUCLEOTIDE SEQUENCE</scope>
    <source>
        <strain evidence="4">T05b</strain>
    </source>
</reference>
<dbReference type="EC" id="2.7.7.65" evidence="1"/>
<feature type="coiled-coil region" evidence="2">
    <location>
        <begin position="242"/>
        <end position="269"/>
    </location>
</feature>
<sequence>MASTINEIIKESLEKLREEHLTLTPDNYTKVFCQVAKNRGVVMEDCQKVEKFLARLDTDFQQEAKRHKVANVDELLSFFTAKLNRLNPTESARLIQSLVLMSKRVLQAMSLLPNRRARTLASASLERLDVTQNHQSVELIKDKWFDFINEYDDSFMKKLDGFGPINKDDLESMVNDIYKLLRKENDDSAVYKTLAPLIIATLTPSIASSMNDDLATISYELRNSPEVLGSVAIQNDIRQFIKKRIELDKKEIQEKISALDKLLDDINTKILHLIDSSEHSTREVRGIKKDLEGINFSKDTFESIQAKLILIASSLESETSTLHQKMVTNQQTIHKLHTRVKGLEHALAEAKQEAKQDYLTHVATKRALQTEIDRVEEAYIRYKIDYCICFLDLDHFKNINDTFGHEAGDVILSTVGKILRKYSRQVDFVGRYGGEEFLIILPGIGLEQAVIFADKVRKVIENFKFIYKKERIAVTTSCGISERKAHRTKEEVIEAADKMLYQAKEAGRNQVKPSPQ</sequence>
<dbReference type="PANTHER" id="PTHR45138">
    <property type="entry name" value="REGULATORY COMPONENTS OF SENSORY TRANSDUCTION SYSTEM"/>
    <property type="match status" value="1"/>
</dbReference>
<protein>
    <recommendedName>
        <fullName evidence="1">diguanylate cyclase</fullName>
        <ecNumber evidence="1">2.7.7.65</ecNumber>
    </recommendedName>
</protein>
<dbReference type="SMART" id="SM00267">
    <property type="entry name" value="GGDEF"/>
    <property type="match status" value="1"/>
</dbReference>
<name>A0ABS2WQE0_9BACT</name>
<dbReference type="PROSITE" id="PS50887">
    <property type="entry name" value="GGDEF"/>
    <property type="match status" value="1"/>
</dbReference>
<dbReference type="PANTHER" id="PTHR45138:SF6">
    <property type="entry name" value="DIGUANYLATE CYCLASE DGCN"/>
    <property type="match status" value="1"/>
</dbReference>
<feature type="domain" description="GGDEF" evidence="3">
    <location>
        <begin position="384"/>
        <end position="516"/>
    </location>
</feature>
<comment type="caution">
    <text evidence="4">The sequence shown here is derived from an EMBL/GenBank/DDBJ whole genome shotgun (WGS) entry which is preliminary data.</text>
</comment>
<organism evidence="4 5">
    <name type="scientific">Sulfurospirillum tamanense</name>
    <dbReference type="NCBI Taxonomy" id="2813362"/>
    <lineage>
        <taxon>Bacteria</taxon>
        <taxon>Pseudomonadati</taxon>
        <taxon>Campylobacterota</taxon>
        <taxon>Epsilonproteobacteria</taxon>
        <taxon>Campylobacterales</taxon>
        <taxon>Sulfurospirillaceae</taxon>
        <taxon>Sulfurospirillum</taxon>
    </lineage>
</organism>
<keyword evidence="2" id="KW-0175">Coiled coil</keyword>
<dbReference type="InterPro" id="IPR000160">
    <property type="entry name" value="GGDEF_dom"/>
</dbReference>
<dbReference type="InterPro" id="IPR029787">
    <property type="entry name" value="Nucleotide_cyclase"/>
</dbReference>
<evidence type="ECO:0000256" key="2">
    <source>
        <dbReference type="SAM" id="Coils"/>
    </source>
</evidence>
<dbReference type="Gene3D" id="3.30.70.270">
    <property type="match status" value="1"/>
</dbReference>
<keyword evidence="5" id="KW-1185">Reference proteome</keyword>
<dbReference type="InterPro" id="IPR050469">
    <property type="entry name" value="Diguanylate_Cyclase"/>
</dbReference>
<dbReference type="NCBIfam" id="TIGR00254">
    <property type="entry name" value="GGDEF"/>
    <property type="match status" value="1"/>
</dbReference>
<dbReference type="CDD" id="cd01949">
    <property type="entry name" value="GGDEF"/>
    <property type="match status" value="1"/>
</dbReference>
<reference evidence="4" key="1">
    <citation type="submission" date="2021-02" db="EMBL/GenBank/DDBJ databases">
        <title>Sulfurospirillum tamanensis sp. nov.</title>
        <authorList>
            <person name="Frolova A."/>
            <person name="Merkel A."/>
            <person name="Slobodkin A."/>
        </authorList>
    </citation>
    <scope>NUCLEOTIDE SEQUENCE</scope>
    <source>
        <strain evidence="4">T05b</strain>
    </source>
</reference>
<dbReference type="Pfam" id="PF00990">
    <property type="entry name" value="GGDEF"/>
    <property type="match status" value="1"/>
</dbReference>
<evidence type="ECO:0000256" key="1">
    <source>
        <dbReference type="ARBA" id="ARBA00012528"/>
    </source>
</evidence>
<evidence type="ECO:0000259" key="3">
    <source>
        <dbReference type="PROSITE" id="PS50887"/>
    </source>
</evidence>
<evidence type="ECO:0000313" key="5">
    <source>
        <dbReference type="Proteomes" id="UP000703590"/>
    </source>
</evidence>
<accession>A0ABS2WQE0</accession>
<dbReference type="Proteomes" id="UP000703590">
    <property type="component" value="Unassembled WGS sequence"/>
</dbReference>
<feature type="coiled-coil region" evidence="2">
    <location>
        <begin position="333"/>
        <end position="385"/>
    </location>
</feature>
<proteinExistence type="predicted"/>
<dbReference type="EMBL" id="JAFHKK010000005">
    <property type="protein sequence ID" value="MBN2963899.1"/>
    <property type="molecule type" value="Genomic_DNA"/>
</dbReference>
<dbReference type="InterPro" id="IPR043128">
    <property type="entry name" value="Rev_trsase/Diguanyl_cyclase"/>
</dbReference>
<gene>
    <name evidence="4" type="ORF">JWV37_03815</name>
</gene>